<gene>
    <name evidence="16" type="ORF">TVAG_078060</name>
</gene>
<evidence type="ECO:0000259" key="13">
    <source>
        <dbReference type="Pfam" id="PF04811"/>
    </source>
</evidence>
<dbReference type="SUPFAM" id="SSF82754">
    <property type="entry name" value="C-terminal, gelsolin-like domain of Sec23/24"/>
    <property type="match status" value="1"/>
</dbReference>
<keyword evidence="2 10" id="KW-0813">Transport</keyword>
<evidence type="ECO:0000256" key="7">
    <source>
        <dbReference type="ARBA" id="ARBA00022927"/>
    </source>
</evidence>
<protein>
    <recommendedName>
        <fullName evidence="10">Protein transport protein SEC23</fullName>
    </recommendedName>
</protein>
<comment type="similarity">
    <text evidence="1 10">Belongs to the SEC23/SEC24 family. SEC23 subfamily.</text>
</comment>
<dbReference type="InterPro" id="IPR006896">
    <property type="entry name" value="Sec23/24_trunk_dom"/>
</dbReference>
<dbReference type="FunCoup" id="A2FIA9">
    <property type="interactions" value="512"/>
</dbReference>
<dbReference type="KEGG" id="tva:4753099"/>
<dbReference type="InterPro" id="IPR006895">
    <property type="entry name" value="Znf_Sec23_Sec24"/>
</dbReference>
<dbReference type="Gene3D" id="3.40.20.10">
    <property type="entry name" value="Severin"/>
    <property type="match status" value="1"/>
</dbReference>
<dbReference type="VEuPathDB" id="TrichDB:TVAG_078060"/>
<dbReference type="GO" id="GO:0008270">
    <property type="term" value="F:zinc ion binding"/>
    <property type="evidence" value="ECO:0007669"/>
    <property type="project" value="InterPro"/>
</dbReference>
<organism evidence="16 17">
    <name type="scientific">Trichomonas vaginalis (strain ATCC PRA-98 / G3)</name>
    <dbReference type="NCBI Taxonomy" id="412133"/>
    <lineage>
        <taxon>Eukaryota</taxon>
        <taxon>Metamonada</taxon>
        <taxon>Parabasalia</taxon>
        <taxon>Trichomonadida</taxon>
        <taxon>Trichomonadidae</taxon>
        <taxon>Trichomonas</taxon>
    </lineage>
</organism>
<dbReference type="InParanoid" id="A2FIA9"/>
<dbReference type="GO" id="GO:0030127">
    <property type="term" value="C:COPII vesicle coat"/>
    <property type="evidence" value="ECO:0000318"/>
    <property type="project" value="GO_Central"/>
</dbReference>
<dbReference type="VEuPathDB" id="TrichDB:TVAGG3_0558470"/>
<dbReference type="InterPro" id="IPR029006">
    <property type="entry name" value="ADF-H/Gelsolin-like_dom_sf"/>
</dbReference>
<dbReference type="InterPro" id="IPR006900">
    <property type="entry name" value="Sec23/24_helical_dom"/>
</dbReference>
<dbReference type="GO" id="GO:0005789">
    <property type="term" value="C:endoplasmic reticulum membrane"/>
    <property type="evidence" value="ECO:0007669"/>
    <property type="project" value="UniProtKB-SubCell"/>
</dbReference>
<feature type="domain" description="Sec23/Sec24 helical" evidence="14">
    <location>
        <begin position="506"/>
        <end position="604"/>
    </location>
</feature>
<dbReference type="InterPro" id="IPR036465">
    <property type="entry name" value="vWFA_dom_sf"/>
</dbReference>
<dbReference type="AlphaFoldDB" id="A2FIA9"/>
<dbReference type="RefSeq" id="XP_001308280.1">
    <property type="nucleotide sequence ID" value="XM_001308279.1"/>
</dbReference>
<evidence type="ECO:0000259" key="12">
    <source>
        <dbReference type="Pfam" id="PF04810"/>
    </source>
</evidence>
<reference evidence="16" key="2">
    <citation type="journal article" date="2007" name="Science">
        <title>Draft genome sequence of the sexually transmitted pathogen Trichomonas vaginalis.</title>
        <authorList>
            <person name="Carlton J.M."/>
            <person name="Hirt R.P."/>
            <person name="Silva J.C."/>
            <person name="Delcher A.L."/>
            <person name="Schatz M."/>
            <person name="Zhao Q."/>
            <person name="Wortman J.R."/>
            <person name="Bidwell S.L."/>
            <person name="Alsmark U.C.M."/>
            <person name="Besteiro S."/>
            <person name="Sicheritz-Ponten T."/>
            <person name="Noel C.J."/>
            <person name="Dacks J.B."/>
            <person name="Foster P.G."/>
            <person name="Simillion C."/>
            <person name="Van de Peer Y."/>
            <person name="Miranda-Saavedra D."/>
            <person name="Barton G.J."/>
            <person name="Westrop G.D."/>
            <person name="Mueller S."/>
            <person name="Dessi D."/>
            <person name="Fiori P.L."/>
            <person name="Ren Q."/>
            <person name="Paulsen I."/>
            <person name="Zhang H."/>
            <person name="Bastida-Corcuera F.D."/>
            <person name="Simoes-Barbosa A."/>
            <person name="Brown M.T."/>
            <person name="Hayes R.D."/>
            <person name="Mukherjee M."/>
            <person name="Okumura C.Y."/>
            <person name="Schneider R."/>
            <person name="Smith A.J."/>
            <person name="Vanacova S."/>
            <person name="Villalvazo M."/>
            <person name="Haas B.J."/>
            <person name="Pertea M."/>
            <person name="Feldblyum T.V."/>
            <person name="Utterback T.R."/>
            <person name="Shu C.L."/>
            <person name="Osoegawa K."/>
            <person name="de Jong P.J."/>
            <person name="Hrdy I."/>
            <person name="Horvathova L."/>
            <person name="Zubacova Z."/>
            <person name="Dolezal P."/>
            <person name="Malik S.B."/>
            <person name="Logsdon J.M. Jr."/>
            <person name="Henze K."/>
            <person name="Gupta A."/>
            <person name="Wang C.C."/>
            <person name="Dunne R.L."/>
            <person name="Upcroft J.A."/>
            <person name="Upcroft P."/>
            <person name="White O."/>
            <person name="Salzberg S.L."/>
            <person name="Tang P."/>
            <person name="Chiu C.-H."/>
            <person name="Lee Y.-S."/>
            <person name="Embley T.M."/>
            <person name="Coombs G.H."/>
            <person name="Mottram J.C."/>
            <person name="Tachezy J."/>
            <person name="Fraser-Liggett C.M."/>
            <person name="Johnson P.J."/>
        </authorList>
    </citation>
    <scope>NUCLEOTIDE SEQUENCE [LARGE SCALE GENOMIC DNA]</scope>
    <source>
        <strain evidence="16">G3</strain>
    </source>
</reference>
<keyword evidence="10" id="KW-0963">Cytoplasm</keyword>
<dbReference type="PANTHER" id="PTHR11141">
    <property type="entry name" value="PROTEIN TRANSPORT PROTEIN SEC23"/>
    <property type="match status" value="1"/>
</dbReference>
<dbReference type="OMA" id="FPPHYAE"/>
<dbReference type="Proteomes" id="UP000001542">
    <property type="component" value="Unassembled WGS sequence"/>
</dbReference>
<feature type="domain" description="Zinc finger Sec23/Sec24-type" evidence="12">
    <location>
        <begin position="62"/>
        <end position="100"/>
    </location>
</feature>
<keyword evidence="6 10" id="KW-0931">ER-Golgi transport</keyword>
<evidence type="ECO:0000256" key="2">
    <source>
        <dbReference type="ARBA" id="ARBA00022448"/>
    </source>
</evidence>
<dbReference type="SMR" id="A2FIA9"/>
<dbReference type="Gene3D" id="2.60.40.1670">
    <property type="entry name" value="beta-sandwich domain of Sec23/24"/>
    <property type="match status" value="1"/>
</dbReference>
<dbReference type="SUPFAM" id="SSF81995">
    <property type="entry name" value="beta-sandwich domain of Sec23/24"/>
    <property type="match status" value="1"/>
</dbReference>
<dbReference type="Pfam" id="PF04810">
    <property type="entry name" value="zf-Sec23_Sec24"/>
    <property type="match status" value="1"/>
</dbReference>
<keyword evidence="7 10" id="KW-0653">Protein transport</keyword>
<keyword evidence="5 10" id="KW-0862">Zinc</keyword>
<evidence type="ECO:0000256" key="8">
    <source>
        <dbReference type="ARBA" id="ARBA00023136"/>
    </source>
</evidence>
<dbReference type="EMBL" id="DS113810">
    <property type="protein sequence ID" value="EAX95350.1"/>
    <property type="molecule type" value="Genomic_DNA"/>
</dbReference>
<sequence length="748" mass="83238">MDPVDIIQKREDENGIRLSFNLWPTNRIDAVSASCPIGALYTPLKKLTPIGKIQRTPLEYEPVLCPNCRGALNCYAQIDFNSKTWVCPLCKTRCPLPSQYSNITKELLPLELHSEVNTVEYLVNQGTVKPPIFVFVVDICSNEKELENLKSVLLQAIAILPENSLVGFITFGSSVKIHELVEIPYPRSYIFSGNKTYNAQELATMLGIQRLANGEVQTTIIVPAKQAEDMLNNLVDRLEVDKLPIPKDERMQRCTGAALSIAVTLLEAVCPLIGGQIFLFTSGPITKGPGTMATLKRGEPVRQHSDIEKGKADLTRASQQFFSEIGKNASTKNIVINYLSACFEEAGLYELEPAILITGGWLISAESWGDVNISQSIVKYFTSILENAGAEVQTQIICSNNFKISGCIGPCSPKETPGPAVSEKQIGIGGTTSWSLGGALPSTTLAFYFDITASKADPVPVGTTAFIQFVTTYRNVLSGQYVRRVTTTAVNFGDMNDRSSFARSFDQECGTILLAKLAMWKCRTEDNLDVIHFIDKTLIRFCRWFGTYNQGDPSSFTFGESFTFFPQFLYHLRRSPFMSTFNSSPDLTASLRHSLLMEDTTNSLFMIQPTLMQYTADFQQSPVFLDMNSLKKDTILLLDTFFRVLVWYGENVASWRNQGLDKNPDYENVKWMLETPLQEAKALISERFPTPLLITCDQDSSLSRYLLARCNPSENNYNGLGGSTNSLSTEEPSLSKFLQKLKDVAVND</sequence>
<keyword evidence="3 10" id="KW-0479">Metal-binding</keyword>
<dbReference type="GO" id="GO:0070971">
    <property type="term" value="C:endoplasmic reticulum exit site"/>
    <property type="evidence" value="ECO:0000318"/>
    <property type="project" value="GO_Central"/>
</dbReference>
<keyword evidence="9 10" id="KW-0968">Cytoplasmic vesicle</keyword>
<evidence type="ECO:0000259" key="15">
    <source>
        <dbReference type="Pfam" id="PF08033"/>
    </source>
</evidence>
<evidence type="ECO:0000256" key="5">
    <source>
        <dbReference type="ARBA" id="ARBA00022833"/>
    </source>
</evidence>
<dbReference type="SUPFAM" id="SSF82919">
    <property type="entry name" value="Zn-finger domain of Sec23/24"/>
    <property type="match status" value="1"/>
</dbReference>
<dbReference type="InterPro" id="IPR007123">
    <property type="entry name" value="Gelsolin-like_dom"/>
</dbReference>
<evidence type="ECO:0000256" key="3">
    <source>
        <dbReference type="ARBA" id="ARBA00022723"/>
    </source>
</evidence>
<dbReference type="Gene3D" id="1.20.120.730">
    <property type="entry name" value="Sec23/Sec24 helical domain"/>
    <property type="match status" value="1"/>
</dbReference>
<dbReference type="Gene3D" id="2.30.30.380">
    <property type="entry name" value="Zn-finger domain of Sec23/24"/>
    <property type="match status" value="1"/>
</dbReference>
<evidence type="ECO:0000313" key="16">
    <source>
        <dbReference type="EMBL" id="EAX95350.1"/>
    </source>
</evidence>
<dbReference type="InterPro" id="IPR036174">
    <property type="entry name" value="Znf_Sec23_Sec24_sf"/>
</dbReference>
<dbReference type="Pfam" id="PF04811">
    <property type="entry name" value="Sec23_trunk"/>
    <property type="match status" value="1"/>
</dbReference>
<dbReference type="eggNOG" id="KOG1986">
    <property type="taxonomic scope" value="Eukaryota"/>
</dbReference>
<evidence type="ECO:0000256" key="10">
    <source>
        <dbReference type="RuleBase" id="RU365030"/>
    </source>
</evidence>
<keyword evidence="8 10" id="KW-0472">Membrane</keyword>
<dbReference type="SUPFAM" id="SSF81811">
    <property type="entry name" value="Helical domain of Sec23/24"/>
    <property type="match status" value="1"/>
</dbReference>
<dbReference type="GO" id="GO:0006886">
    <property type="term" value="P:intracellular protein transport"/>
    <property type="evidence" value="ECO:0007669"/>
    <property type="project" value="InterPro"/>
</dbReference>
<dbReference type="GO" id="GO:0005096">
    <property type="term" value="F:GTPase activator activity"/>
    <property type="evidence" value="ECO:0000318"/>
    <property type="project" value="GO_Central"/>
</dbReference>
<dbReference type="InterPro" id="IPR012990">
    <property type="entry name" value="Beta-sandwich_Sec23_24"/>
</dbReference>
<accession>A2FIA9</accession>
<evidence type="ECO:0000313" key="17">
    <source>
        <dbReference type="Proteomes" id="UP000001542"/>
    </source>
</evidence>
<dbReference type="STRING" id="5722.A2FIA9"/>
<dbReference type="OrthoDB" id="10256289at2759"/>
<dbReference type="PANTHER" id="PTHR11141:SF0">
    <property type="entry name" value="PROTEIN TRANSPORT PROTEIN SEC23"/>
    <property type="match status" value="1"/>
</dbReference>
<feature type="domain" description="Sec23/Sec24 beta-sandwich" evidence="15">
    <location>
        <begin position="390"/>
        <end position="492"/>
    </location>
</feature>
<dbReference type="FunFam" id="3.40.20.10:FF:000054">
    <property type="entry name" value="Protein transport protein SEC23"/>
    <property type="match status" value="1"/>
</dbReference>
<reference evidence="16" key="1">
    <citation type="submission" date="2006-10" db="EMBL/GenBank/DDBJ databases">
        <authorList>
            <person name="Amadeo P."/>
            <person name="Zhao Q."/>
            <person name="Wortman J."/>
            <person name="Fraser-Liggett C."/>
            <person name="Carlton J."/>
        </authorList>
    </citation>
    <scope>NUCLEOTIDE SEQUENCE</scope>
    <source>
        <strain evidence="16">G3</strain>
    </source>
</reference>
<feature type="domain" description="Gelsolin-like" evidence="11">
    <location>
        <begin position="621"/>
        <end position="703"/>
    </location>
</feature>
<comment type="subcellular location">
    <subcellularLocation>
        <location evidence="10">Cytoplasmic vesicle</location>
        <location evidence="10">COPII-coated vesicle membrane</location>
        <topology evidence="10">Peripheral membrane protein</topology>
        <orientation evidence="10">Cytoplasmic side</orientation>
    </subcellularLocation>
    <subcellularLocation>
        <location evidence="10">Endoplasmic reticulum membrane</location>
        <topology evidence="10">Peripheral membrane protein</topology>
        <orientation evidence="10">Cytoplasmic side</orientation>
    </subcellularLocation>
</comment>
<dbReference type="Pfam" id="PF08033">
    <property type="entry name" value="Sec23_BS"/>
    <property type="match status" value="1"/>
</dbReference>
<comment type="function">
    <text evidence="10">Component of the coat protein complex II (COPII) which promotes the formation of transport vesicles from the endoplasmic reticulum (ER). The coat has two main functions, the physical deformation of the endoplasmic reticulum membrane into vesicles and the selection of cargo molecules.</text>
</comment>
<dbReference type="Gene3D" id="3.40.50.410">
    <property type="entry name" value="von Willebrand factor, type A domain"/>
    <property type="match status" value="1"/>
</dbReference>
<evidence type="ECO:0000259" key="14">
    <source>
        <dbReference type="Pfam" id="PF04815"/>
    </source>
</evidence>
<proteinExistence type="inferred from homology"/>
<evidence type="ECO:0000256" key="4">
    <source>
        <dbReference type="ARBA" id="ARBA00022824"/>
    </source>
</evidence>
<dbReference type="InterPro" id="IPR036175">
    <property type="entry name" value="Sec23/24_helical_dom_sf"/>
</dbReference>
<dbReference type="Pfam" id="PF04815">
    <property type="entry name" value="Sec23_helical"/>
    <property type="match status" value="1"/>
</dbReference>
<evidence type="ECO:0000256" key="1">
    <source>
        <dbReference type="ARBA" id="ARBA00009210"/>
    </source>
</evidence>
<dbReference type="InterPro" id="IPR036180">
    <property type="entry name" value="Gelsolin-like_dom_sf"/>
</dbReference>
<dbReference type="InterPro" id="IPR037364">
    <property type="entry name" value="Sec23"/>
</dbReference>
<feature type="domain" description="Sec23/Sec24 trunk" evidence="13">
    <location>
        <begin position="129"/>
        <end position="376"/>
    </location>
</feature>
<dbReference type="Pfam" id="PF00626">
    <property type="entry name" value="Gelsolin"/>
    <property type="match status" value="1"/>
</dbReference>
<dbReference type="GO" id="GO:0090110">
    <property type="term" value="P:COPII-coated vesicle cargo loading"/>
    <property type="evidence" value="ECO:0000318"/>
    <property type="project" value="GO_Central"/>
</dbReference>
<keyword evidence="4 10" id="KW-0256">Endoplasmic reticulum</keyword>
<keyword evidence="17" id="KW-1185">Reference proteome</keyword>
<evidence type="ECO:0000259" key="11">
    <source>
        <dbReference type="Pfam" id="PF00626"/>
    </source>
</evidence>
<dbReference type="SUPFAM" id="SSF53300">
    <property type="entry name" value="vWA-like"/>
    <property type="match status" value="1"/>
</dbReference>
<evidence type="ECO:0000256" key="9">
    <source>
        <dbReference type="ARBA" id="ARBA00023329"/>
    </source>
</evidence>
<evidence type="ECO:0000256" key="6">
    <source>
        <dbReference type="ARBA" id="ARBA00022892"/>
    </source>
</evidence>
<name>A2FIA9_TRIV3</name>
<dbReference type="FunFam" id="3.40.50.410:FF:000043">
    <property type="entry name" value="Protein transport protein SEC23"/>
    <property type="match status" value="1"/>
</dbReference>